<evidence type="ECO:0000313" key="2">
    <source>
        <dbReference type="EMBL" id="CAB9530804.1"/>
    </source>
</evidence>
<organism evidence="2 3">
    <name type="scientific">Seminavis robusta</name>
    <dbReference type="NCBI Taxonomy" id="568900"/>
    <lineage>
        <taxon>Eukaryota</taxon>
        <taxon>Sar</taxon>
        <taxon>Stramenopiles</taxon>
        <taxon>Ochrophyta</taxon>
        <taxon>Bacillariophyta</taxon>
        <taxon>Bacillariophyceae</taxon>
        <taxon>Bacillariophycidae</taxon>
        <taxon>Naviculales</taxon>
        <taxon>Naviculaceae</taxon>
        <taxon>Seminavis</taxon>
    </lineage>
</organism>
<keyword evidence="1" id="KW-1133">Transmembrane helix</keyword>
<sequence>MSEAEETATHIGNMTSQQINVHIWTTATLDVLYPFTFSSFFLGVAIRAFKSHWLAFLPALLCVPTDLTEGYAQVMLLTGHQEFMAIKTTATRLKVLLFGMALVIAILGAVQLWLEPERGTGKKQS</sequence>
<evidence type="ECO:0000313" key="3">
    <source>
        <dbReference type="Proteomes" id="UP001153069"/>
    </source>
</evidence>
<comment type="caution">
    <text evidence="2">The sequence shown here is derived from an EMBL/GenBank/DDBJ whole genome shotgun (WGS) entry which is preliminary data.</text>
</comment>
<reference evidence="2" key="1">
    <citation type="submission" date="2020-06" db="EMBL/GenBank/DDBJ databases">
        <authorList>
            <consortium name="Plant Systems Biology data submission"/>
        </authorList>
    </citation>
    <scope>NUCLEOTIDE SEQUENCE</scope>
    <source>
        <strain evidence="2">D6</strain>
    </source>
</reference>
<name>A0A9N8F4R7_9STRA</name>
<evidence type="ECO:0000256" key="1">
    <source>
        <dbReference type="SAM" id="Phobius"/>
    </source>
</evidence>
<feature type="transmembrane region" description="Helical" evidence="1">
    <location>
        <begin position="31"/>
        <end position="49"/>
    </location>
</feature>
<feature type="transmembrane region" description="Helical" evidence="1">
    <location>
        <begin position="95"/>
        <end position="114"/>
    </location>
</feature>
<accession>A0A9N8F4R7</accession>
<gene>
    <name evidence="2" type="ORF">SEMRO_3052_G342850.1</name>
</gene>
<dbReference type="AlphaFoldDB" id="A0A9N8F4R7"/>
<keyword evidence="1" id="KW-0812">Transmembrane</keyword>
<proteinExistence type="predicted"/>
<dbReference type="EMBL" id="CAICTM010003050">
    <property type="protein sequence ID" value="CAB9530804.1"/>
    <property type="molecule type" value="Genomic_DNA"/>
</dbReference>
<dbReference type="Proteomes" id="UP001153069">
    <property type="component" value="Unassembled WGS sequence"/>
</dbReference>
<keyword evidence="1" id="KW-0472">Membrane</keyword>
<protein>
    <submittedName>
        <fullName evidence="2">Uncharacterized protein</fullName>
    </submittedName>
</protein>
<keyword evidence="3" id="KW-1185">Reference proteome</keyword>